<dbReference type="STRING" id="217031.ABB05_03205"/>
<keyword evidence="1" id="KW-0472">Membrane</keyword>
<protein>
    <recommendedName>
        <fullName evidence="6">DUF3592 domain-containing protein</fullName>
    </recommendedName>
</protein>
<feature type="transmembrane region" description="Helical" evidence="1">
    <location>
        <begin position="283"/>
        <end position="301"/>
    </location>
</feature>
<feature type="transmembrane region" description="Helical" evidence="1">
    <location>
        <begin position="9"/>
        <end position="30"/>
    </location>
</feature>
<reference evidence="2 4" key="2">
    <citation type="submission" date="2015-06" db="EMBL/GenBank/DDBJ databases">
        <title>Genome sequencing project of Bacillus galactosidilyticus PL133.</title>
        <authorList>
            <person name="Gaiero J."/>
            <person name="Nicol R."/>
            <person name="Habash M."/>
        </authorList>
    </citation>
    <scope>NUCLEOTIDE SEQUENCE [LARGE SCALE GENOMIC DNA]</scope>
    <source>
        <strain evidence="2 4">PL133</strain>
    </source>
</reference>
<dbReference type="Proteomes" id="UP000053881">
    <property type="component" value="Unassembled WGS sequence"/>
</dbReference>
<evidence type="ECO:0000313" key="5">
    <source>
        <dbReference type="Proteomes" id="UP000077881"/>
    </source>
</evidence>
<gene>
    <name evidence="3" type="ORF">ABB05_03205</name>
    <name evidence="2" type="ORF">ACA29_00915</name>
</gene>
<reference evidence="3 5" key="1">
    <citation type="submission" date="2015-05" db="EMBL/GenBank/DDBJ databases">
        <title>Comparison of genome.</title>
        <authorList>
            <person name="Zheng Z."/>
            <person name="Sun M."/>
        </authorList>
    </citation>
    <scope>NUCLEOTIDE SEQUENCE [LARGE SCALE GENOMIC DNA]</scope>
    <source>
        <strain evidence="3 5">G25-74</strain>
    </source>
</reference>
<sequence length="320" mass="36932">MLKKAGEILGYIGLILLFVVGTVALITDYIDDYNLLNAEKEEATIIGKTAEKGLFLAPAYYVKVDLNDGREEATFKGYLNRISKKQMKNLEVGDKINGFSTGKDFSTIRDFLFDSIFYLLGITIFGLLALVLFFALILEIKIVDRFFTRLDESLGKFIWKMIGWCFKVLAIAVVLYFSTGYLSNLFHKIIPIAQTKTEAVITEKHADISYKKYQDSSYEFTLEYTSKAGEDIRVVKAVTRHTYNKYEAYQNVPISYRNSDPYNVFIQGTNGIDLLNMVTYIEWMLYMMLIGLFFIVGFIYFHKRKQNRTNDFEGKEIKEN</sequence>
<dbReference type="EMBL" id="LGPB01000011">
    <property type="protein sequence ID" value="KRG17061.1"/>
    <property type="molecule type" value="Genomic_DNA"/>
</dbReference>
<keyword evidence="1" id="KW-1133">Transmembrane helix</keyword>
<keyword evidence="5" id="KW-1185">Reference proteome</keyword>
<evidence type="ECO:0000256" key="1">
    <source>
        <dbReference type="SAM" id="Phobius"/>
    </source>
</evidence>
<dbReference type="Proteomes" id="UP000077881">
    <property type="component" value="Unassembled WGS sequence"/>
</dbReference>
<name>A0A0Q9Y8F5_9BACI</name>
<keyword evidence="1" id="KW-0812">Transmembrane</keyword>
<accession>A0A0Q9Y8F5</accession>
<comment type="caution">
    <text evidence="2">The sequence shown here is derived from an EMBL/GenBank/DDBJ whole genome shotgun (WGS) entry which is preliminary data.</text>
</comment>
<proteinExistence type="predicted"/>
<evidence type="ECO:0000313" key="4">
    <source>
        <dbReference type="Proteomes" id="UP000053881"/>
    </source>
</evidence>
<dbReference type="OrthoDB" id="2938070at2"/>
<dbReference type="PATRIC" id="fig|217031.4.peg.320"/>
<organism evidence="2 4">
    <name type="scientific">Lederbergia galactosidilytica</name>
    <dbReference type="NCBI Taxonomy" id="217031"/>
    <lineage>
        <taxon>Bacteria</taxon>
        <taxon>Bacillati</taxon>
        <taxon>Bacillota</taxon>
        <taxon>Bacilli</taxon>
        <taxon>Bacillales</taxon>
        <taxon>Bacillaceae</taxon>
        <taxon>Lederbergia</taxon>
    </lineage>
</organism>
<feature type="transmembrane region" description="Helical" evidence="1">
    <location>
        <begin position="116"/>
        <end position="137"/>
    </location>
</feature>
<dbReference type="RefSeq" id="WP_057993865.1">
    <property type="nucleotide sequence ID" value="NZ_JAGGKH010000017.1"/>
</dbReference>
<feature type="transmembrane region" description="Helical" evidence="1">
    <location>
        <begin position="157"/>
        <end position="177"/>
    </location>
</feature>
<evidence type="ECO:0008006" key="6">
    <source>
        <dbReference type="Google" id="ProtNLM"/>
    </source>
</evidence>
<dbReference type="AlphaFoldDB" id="A0A0Q9Y8F5"/>
<dbReference type="EMBL" id="LDJR01000015">
    <property type="protein sequence ID" value="OAK75041.1"/>
    <property type="molecule type" value="Genomic_DNA"/>
</dbReference>
<evidence type="ECO:0000313" key="2">
    <source>
        <dbReference type="EMBL" id="KRG17061.1"/>
    </source>
</evidence>
<evidence type="ECO:0000313" key="3">
    <source>
        <dbReference type="EMBL" id="OAK75041.1"/>
    </source>
</evidence>